<feature type="region of interest" description="Disordered" evidence="1">
    <location>
        <begin position="1"/>
        <end position="37"/>
    </location>
</feature>
<dbReference type="EnsemblMetazoa" id="Aqu2.1.12598_001">
    <property type="protein sequence ID" value="Aqu2.1.12598_001"/>
    <property type="gene ID" value="Aqu2.1.12598"/>
</dbReference>
<dbReference type="InterPro" id="IPR048365">
    <property type="entry name" value="TNP-like_RNaseH_N"/>
</dbReference>
<evidence type="ECO:0000256" key="1">
    <source>
        <dbReference type="SAM" id="MobiDB-lite"/>
    </source>
</evidence>
<accession>A0A1X7TDQ0</accession>
<sequence>MDREKSGKQQAKAWRIGKGKRSSARIGRKRKSVVPEGVTSRVTSPSEWVSSQSVPNKWIVVQHDNDEELKLCQIVCQNIPDVSPLVVSRSLIVAAMNVKGRSGMRWHPVFLHWCLNLSRVSPKAYEIMKQSGIELPTRRTLNNYTQRISAKPVFSHEVDMFLRSEAKIDELEEWQRFVVLILDEIKIREDLVFDKSGHRLHGFVNLGDINRELKALDDQASESSSPSSNIATRTYPNGPWNLYKIRISLCNTNYAQ</sequence>
<evidence type="ECO:0000259" key="2">
    <source>
        <dbReference type="Pfam" id="PF21787"/>
    </source>
</evidence>
<feature type="compositionally biased region" description="Basic residues" evidence="1">
    <location>
        <begin position="15"/>
        <end position="32"/>
    </location>
</feature>
<dbReference type="Pfam" id="PF21787">
    <property type="entry name" value="TNP-like_RNaseH_N"/>
    <property type="match status" value="1"/>
</dbReference>
<evidence type="ECO:0000313" key="3">
    <source>
        <dbReference type="EnsemblMetazoa" id="Aqu2.1.12598_001"/>
    </source>
</evidence>
<reference evidence="3" key="1">
    <citation type="submission" date="2017-05" db="UniProtKB">
        <authorList>
            <consortium name="EnsemblMetazoa"/>
        </authorList>
    </citation>
    <scope>IDENTIFICATION</scope>
</reference>
<proteinExistence type="predicted"/>
<organism evidence="3">
    <name type="scientific">Amphimedon queenslandica</name>
    <name type="common">Sponge</name>
    <dbReference type="NCBI Taxonomy" id="400682"/>
    <lineage>
        <taxon>Eukaryota</taxon>
        <taxon>Metazoa</taxon>
        <taxon>Porifera</taxon>
        <taxon>Demospongiae</taxon>
        <taxon>Heteroscleromorpha</taxon>
        <taxon>Haplosclerida</taxon>
        <taxon>Niphatidae</taxon>
        <taxon>Amphimedon</taxon>
    </lineage>
</organism>
<dbReference type="AlphaFoldDB" id="A0A1X7TDQ0"/>
<protein>
    <recommendedName>
        <fullName evidence="2">Transposable element P transposase-like RNase H domain-containing protein</fullName>
    </recommendedName>
</protein>
<dbReference type="InParanoid" id="A0A1X7TDQ0"/>
<name>A0A1X7TDQ0_AMPQE</name>
<feature type="domain" description="Transposable element P transposase-like RNase H" evidence="2">
    <location>
        <begin position="152"/>
        <end position="212"/>
    </location>
</feature>